<dbReference type="RefSeq" id="WP_379584750.1">
    <property type="nucleotide sequence ID" value="NZ_JBHSQW010000025.1"/>
</dbReference>
<proteinExistence type="predicted"/>
<reference evidence="2" key="1">
    <citation type="journal article" date="2019" name="Int. J. Syst. Evol. Microbiol.">
        <title>The Global Catalogue of Microorganisms (GCM) 10K type strain sequencing project: providing services to taxonomists for standard genome sequencing and annotation.</title>
        <authorList>
            <consortium name="The Broad Institute Genomics Platform"/>
            <consortium name="The Broad Institute Genome Sequencing Center for Infectious Disease"/>
            <person name="Wu L."/>
            <person name="Ma J."/>
        </authorList>
    </citation>
    <scope>NUCLEOTIDE SEQUENCE [LARGE SCALE GENOMIC DNA]</scope>
    <source>
        <strain evidence="2">CCM 8391</strain>
    </source>
</reference>
<gene>
    <name evidence="1" type="ORF">ACFQE5_10930</name>
</gene>
<dbReference type="SUPFAM" id="SSF50475">
    <property type="entry name" value="FMN-binding split barrel"/>
    <property type="match status" value="1"/>
</dbReference>
<evidence type="ECO:0000313" key="1">
    <source>
        <dbReference type="EMBL" id="MFC5994723.1"/>
    </source>
</evidence>
<name>A0ABW1J1S3_9PSEU</name>
<dbReference type="InterPro" id="IPR012349">
    <property type="entry name" value="Split_barrel_FMN-bd"/>
</dbReference>
<dbReference type="Gene3D" id="2.30.110.10">
    <property type="entry name" value="Electron Transport, Fmn-binding Protein, Chain A"/>
    <property type="match status" value="1"/>
</dbReference>
<organism evidence="1 2">
    <name type="scientific">Pseudonocardia hispaniensis</name>
    <dbReference type="NCBI Taxonomy" id="904933"/>
    <lineage>
        <taxon>Bacteria</taxon>
        <taxon>Bacillati</taxon>
        <taxon>Actinomycetota</taxon>
        <taxon>Actinomycetes</taxon>
        <taxon>Pseudonocardiales</taxon>
        <taxon>Pseudonocardiaceae</taxon>
        <taxon>Pseudonocardia</taxon>
    </lineage>
</organism>
<accession>A0ABW1J1S3</accession>
<dbReference type="EMBL" id="JBHSQW010000025">
    <property type="protein sequence ID" value="MFC5994723.1"/>
    <property type="molecule type" value="Genomic_DNA"/>
</dbReference>
<protein>
    <recommendedName>
        <fullName evidence="3">Pyridoxamine 5'-phosphate oxidase</fullName>
    </recommendedName>
</protein>
<comment type="caution">
    <text evidence="1">The sequence shown here is derived from an EMBL/GenBank/DDBJ whole genome shotgun (WGS) entry which is preliminary data.</text>
</comment>
<evidence type="ECO:0008006" key="3">
    <source>
        <dbReference type="Google" id="ProtNLM"/>
    </source>
</evidence>
<evidence type="ECO:0000313" key="2">
    <source>
        <dbReference type="Proteomes" id="UP001596302"/>
    </source>
</evidence>
<keyword evidence="2" id="KW-1185">Reference proteome</keyword>
<sequence length="129" mass="13492">MSIEVALGELAETLVNYRFAYLLTVGNRERAHVVAVTPVLEGDTLLVPEPGRTTRANLGTRPSATLVWPPAEPDGYTLIVDGAAEQRDGRLAVTPSRAVLHRPAPAPASGAGGCASDCIELPVRPATPS</sequence>
<dbReference type="Proteomes" id="UP001596302">
    <property type="component" value="Unassembled WGS sequence"/>
</dbReference>